<organism evidence="1 2">
    <name type="scientific">Diphasiastrum complanatum</name>
    <name type="common">Issler's clubmoss</name>
    <name type="synonym">Lycopodium complanatum</name>
    <dbReference type="NCBI Taxonomy" id="34168"/>
    <lineage>
        <taxon>Eukaryota</taxon>
        <taxon>Viridiplantae</taxon>
        <taxon>Streptophyta</taxon>
        <taxon>Embryophyta</taxon>
        <taxon>Tracheophyta</taxon>
        <taxon>Lycopodiopsida</taxon>
        <taxon>Lycopodiales</taxon>
        <taxon>Lycopodiaceae</taxon>
        <taxon>Lycopodioideae</taxon>
        <taxon>Diphasiastrum</taxon>
    </lineage>
</organism>
<sequence>MPKPQKFDELHHTPNNIKRSYAGASQLSLKLPKPRHANYIEKSSGLEFERSMMKRASKYSERSSNKEKNVGFLQELSPSDSDNGMVQRALDSSEISMSSFSENADVVSPSGDSKLLANKDTLRKKVAESSNASLKPVVKHSIFNRPVAFKSLNCSEVVKRKENAADPKKISNQKLSPTSSASMLRRAEFHESPRVCKSKERSMQHSAYLASRREAKDRMKNISRSLVLDTLKKFDLLRRKILRDENFSCRRPDLGAGKMMIRNRLRINELKRIGSVPGIEVGDQFFFRIEMLIVGLHMQVQAGIDFIVAKESRYNEPVAVSIIASVGYDYDRNNGETLIYTGQGGNVHRDQKQQEDQQLVRGNLALRNSNKNNLPVRVIRCYDRKNDKSDKIYTYDGLYQVVRIWHEISEESGCLVYKFCLQRLPDQPQSVKAFAQSLYSSFKD</sequence>
<reference evidence="2" key="1">
    <citation type="journal article" date="2024" name="Proc. Natl. Acad. Sci. U.S.A.">
        <title>Extraordinary preservation of gene collinearity over three hundred million years revealed in homosporous lycophytes.</title>
        <authorList>
            <person name="Li C."/>
            <person name="Wickell D."/>
            <person name="Kuo L.Y."/>
            <person name="Chen X."/>
            <person name="Nie B."/>
            <person name="Liao X."/>
            <person name="Peng D."/>
            <person name="Ji J."/>
            <person name="Jenkins J."/>
            <person name="Williams M."/>
            <person name="Shu S."/>
            <person name="Plott C."/>
            <person name="Barry K."/>
            <person name="Rajasekar S."/>
            <person name="Grimwood J."/>
            <person name="Han X."/>
            <person name="Sun S."/>
            <person name="Hou Z."/>
            <person name="He W."/>
            <person name="Dai G."/>
            <person name="Sun C."/>
            <person name="Schmutz J."/>
            <person name="Leebens-Mack J.H."/>
            <person name="Li F.W."/>
            <person name="Wang L."/>
        </authorList>
    </citation>
    <scope>NUCLEOTIDE SEQUENCE [LARGE SCALE GENOMIC DNA]</scope>
    <source>
        <strain evidence="2">cv. PW_Plant_1</strain>
    </source>
</reference>
<evidence type="ECO:0000313" key="1">
    <source>
        <dbReference type="EMBL" id="KAJ7558349.1"/>
    </source>
</evidence>
<accession>A0ACC2DVV6</accession>
<protein>
    <submittedName>
        <fullName evidence="1">Uncharacterized protein</fullName>
    </submittedName>
</protein>
<proteinExistence type="predicted"/>
<keyword evidence="2" id="KW-1185">Reference proteome</keyword>
<gene>
    <name evidence="1" type="ORF">O6H91_04G034800</name>
</gene>
<comment type="caution">
    <text evidence="1">The sequence shown here is derived from an EMBL/GenBank/DDBJ whole genome shotgun (WGS) entry which is preliminary data.</text>
</comment>
<dbReference type="EMBL" id="CM055095">
    <property type="protein sequence ID" value="KAJ7558349.1"/>
    <property type="molecule type" value="Genomic_DNA"/>
</dbReference>
<name>A0ACC2DVV6_DIPCM</name>
<evidence type="ECO:0000313" key="2">
    <source>
        <dbReference type="Proteomes" id="UP001162992"/>
    </source>
</evidence>
<dbReference type="Proteomes" id="UP001162992">
    <property type="component" value="Chromosome 4"/>
</dbReference>